<dbReference type="GO" id="GO:0016747">
    <property type="term" value="F:acyltransferase activity, transferring groups other than amino-acyl groups"/>
    <property type="evidence" value="ECO:0007669"/>
    <property type="project" value="InterPro"/>
</dbReference>
<dbReference type="RefSeq" id="WP_080812117.1">
    <property type="nucleotide sequence ID" value="NZ_CP021983.2"/>
</dbReference>
<dbReference type="Pfam" id="PF13508">
    <property type="entry name" value="Acetyltransf_7"/>
    <property type="match status" value="1"/>
</dbReference>
<dbReference type="InterPro" id="IPR050832">
    <property type="entry name" value="Bact_Acetyltransf"/>
</dbReference>
<proteinExistence type="predicted"/>
<dbReference type="OrthoDB" id="5197788at2"/>
<dbReference type="Gene3D" id="3.40.630.30">
    <property type="match status" value="1"/>
</dbReference>
<feature type="domain" description="N-acetyltransferase" evidence="3">
    <location>
        <begin position="8"/>
        <end position="150"/>
    </location>
</feature>
<dbReference type="CDD" id="cd04301">
    <property type="entry name" value="NAT_SF"/>
    <property type="match status" value="1"/>
</dbReference>
<evidence type="ECO:0000313" key="5">
    <source>
        <dbReference type="Proteomes" id="UP000191901"/>
    </source>
</evidence>
<protein>
    <submittedName>
        <fullName evidence="4">Bifunctional protein ArgHA</fullName>
    </submittedName>
</protein>
<dbReference type="STRING" id="1641165.XM38_20105"/>
<dbReference type="InterPro" id="IPR000182">
    <property type="entry name" value="GNAT_dom"/>
</dbReference>
<organism evidence="4 5">
    <name type="scientific">Halomicronema hongdechloris C2206</name>
    <dbReference type="NCBI Taxonomy" id="1641165"/>
    <lineage>
        <taxon>Bacteria</taxon>
        <taxon>Bacillati</taxon>
        <taxon>Cyanobacteriota</taxon>
        <taxon>Cyanophyceae</taxon>
        <taxon>Nodosilineales</taxon>
        <taxon>Nodosilineaceae</taxon>
        <taxon>Halomicronema</taxon>
    </lineage>
</organism>
<dbReference type="PROSITE" id="PS51186">
    <property type="entry name" value="GNAT"/>
    <property type="match status" value="1"/>
</dbReference>
<dbReference type="SUPFAM" id="SSF55729">
    <property type="entry name" value="Acyl-CoA N-acyltransferases (Nat)"/>
    <property type="match status" value="1"/>
</dbReference>
<evidence type="ECO:0000313" key="4">
    <source>
        <dbReference type="EMBL" id="ASC71797.1"/>
    </source>
</evidence>
<gene>
    <name evidence="4" type="primary">argHA</name>
    <name evidence="4" type="ORF">XM38_027510</name>
</gene>
<dbReference type="InterPro" id="IPR016181">
    <property type="entry name" value="Acyl_CoA_acyltransferase"/>
</dbReference>
<keyword evidence="5" id="KW-1185">Reference proteome</keyword>
<dbReference type="NCBIfam" id="NF040501">
    <property type="entry name" value="resist_ArsN2"/>
    <property type="match status" value="1"/>
</dbReference>
<evidence type="ECO:0000256" key="1">
    <source>
        <dbReference type="ARBA" id="ARBA00022679"/>
    </source>
</evidence>
<name>A0A1Z3HNQ7_9CYAN</name>
<dbReference type="EMBL" id="CP021983">
    <property type="protein sequence ID" value="ASC71797.1"/>
    <property type="molecule type" value="Genomic_DNA"/>
</dbReference>
<evidence type="ECO:0000256" key="2">
    <source>
        <dbReference type="ARBA" id="ARBA00023315"/>
    </source>
</evidence>
<dbReference type="KEGG" id="hhg:XM38_027510"/>
<dbReference type="Proteomes" id="UP000191901">
    <property type="component" value="Chromosome"/>
</dbReference>
<evidence type="ECO:0000259" key="3">
    <source>
        <dbReference type="PROSITE" id="PS51186"/>
    </source>
</evidence>
<sequence>MVSQLPGLYLRSATVADQPLIQTWLGQHQLPTEDLSDILDCLYLGVQGNDIVGIGGIERHGEDGLLRSLVIAPSWQGQGYGQRLCRQLIQQAQFEGLQALYLLTNTAPHFFAKLGFACIERQFAPTTIQQTTEFASLCPDSAICMQLLLPVSESSPLLN</sequence>
<accession>A0A1Z3HNQ7</accession>
<dbReference type="PANTHER" id="PTHR43877">
    <property type="entry name" value="AMINOALKYLPHOSPHONATE N-ACETYLTRANSFERASE-RELATED-RELATED"/>
    <property type="match status" value="1"/>
</dbReference>
<dbReference type="AlphaFoldDB" id="A0A1Z3HNQ7"/>
<reference evidence="4 5" key="1">
    <citation type="journal article" date="2016" name="Biochim. Biophys. Acta">
        <title>Characterization of red-shifted phycobilisomes isolated from the chlorophyll f-containing cyanobacterium Halomicronema hongdechloris.</title>
        <authorList>
            <person name="Li Y."/>
            <person name="Lin Y."/>
            <person name="Garvey C.J."/>
            <person name="Birch D."/>
            <person name="Corkery R.W."/>
            <person name="Loughlin P.C."/>
            <person name="Scheer H."/>
            <person name="Willows R.D."/>
            <person name="Chen M."/>
        </authorList>
    </citation>
    <scope>NUCLEOTIDE SEQUENCE [LARGE SCALE GENOMIC DNA]</scope>
    <source>
        <strain evidence="4 5">C2206</strain>
    </source>
</reference>
<keyword evidence="1" id="KW-0808">Transferase</keyword>
<keyword evidence="2" id="KW-0012">Acyltransferase</keyword>